<dbReference type="Ensembl" id="ENSLLET00000006133.1">
    <property type="protein sequence ID" value="ENSLLEP00000005885.1"/>
    <property type="gene ID" value="ENSLLEG00000003714.1"/>
</dbReference>
<protein>
    <submittedName>
        <fullName evidence="1">Shieldin complex subunit 3</fullName>
    </submittedName>
</protein>
<keyword evidence="2" id="KW-1185">Reference proteome</keyword>
<evidence type="ECO:0000313" key="1">
    <source>
        <dbReference type="Ensembl" id="ENSLLEP00000005885.1"/>
    </source>
</evidence>
<sequence length="257" mass="29627">ERSCLTPWMEVVVHYRPSLFQQEELHKITAGALEDFPVRHLLPFLPWFPCCLQSFALKPQLCPPFISEEDVLDLSLPPANPEYVGSSKTYDCTVDLLEFMPSVGKKKEDQCDKVIITREETFINEQAADPGRPEYRRSWSISTVRGNQPGTIMPLSEELKVHLNQLVLYPLHRGWWTIVPSICNGHNIEEAWIKLNGLIRHHLLPSCHATMQRDTSQIWIFCDLQYCEHTALCLKKELNLTGKMDLRVRKHGVILSL</sequence>
<proteinExistence type="predicted"/>
<dbReference type="GO" id="GO:2001034">
    <property type="term" value="P:positive regulation of double-strand break repair via nonhomologous end joining"/>
    <property type="evidence" value="ECO:0007669"/>
    <property type="project" value="TreeGrafter"/>
</dbReference>
<gene>
    <name evidence="1" type="primary">SHLD3</name>
</gene>
<reference evidence="1" key="2">
    <citation type="submission" date="2025-09" db="UniProtKB">
        <authorList>
            <consortium name="Ensembl"/>
        </authorList>
    </citation>
    <scope>IDENTIFICATION</scope>
</reference>
<dbReference type="Proteomes" id="UP000694569">
    <property type="component" value="Unplaced"/>
</dbReference>
<reference evidence="1" key="1">
    <citation type="submission" date="2025-08" db="UniProtKB">
        <authorList>
            <consortium name="Ensembl"/>
        </authorList>
    </citation>
    <scope>IDENTIFICATION</scope>
</reference>
<dbReference type="GeneTree" id="ENSGT00530000065159"/>
<dbReference type="GO" id="GO:2000042">
    <property type="term" value="P:negative regulation of double-strand break repair via homologous recombination"/>
    <property type="evidence" value="ECO:0007669"/>
    <property type="project" value="TreeGrafter"/>
</dbReference>
<evidence type="ECO:0000313" key="2">
    <source>
        <dbReference type="Proteomes" id="UP000694569"/>
    </source>
</evidence>
<name>A0A8C5M072_9ANUR</name>
<dbReference type="GO" id="GO:0045830">
    <property type="term" value="P:positive regulation of isotype switching"/>
    <property type="evidence" value="ECO:0007669"/>
    <property type="project" value="TreeGrafter"/>
</dbReference>
<dbReference type="PANTHER" id="PTHR41404:SF1">
    <property type="entry name" value="SHIELDIN COMPLEX SUBUNIT 3"/>
    <property type="match status" value="1"/>
</dbReference>
<dbReference type="InterPro" id="IPR039996">
    <property type="entry name" value="Shieldin_RINN1"/>
</dbReference>
<organism evidence="1 2">
    <name type="scientific">Leptobrachium leishanense</name>
    <name type="common">Leishan spiny toad</name>
    <dbReference type="NCBI Taxonomy" id="445787"/>
    <lineage>
        <taxon>Eukaryota</taxon>
        <taxon>Metazoa</taxon>
        <taxon>Chordata</taxon>
        <taxon>Craniata</taxon>
        <taxon>Vertebrata</taxon>
        <taxon>Euteleostomi</taxon>
        <taxon>Amphibia</taxon>
        <taxon>Batrachia</taxon>
        <taxon>Anura</taxon>
        <taxon>Pelobatoidea</taxon>
        <taxon>Megophryidae</taxon>
        <taxon>Leptobrachium</taxon>
    </lineage>
</organism>
<accession>A0A8C5M072</accession>
<dbReference type="AlphaFoldDB" id="A0A8C5M072"/>
<dbReference type="PANTHER" id="PTHR41404">
    <property type="entry name" value="SHIELDIN COMPLEX SUBUNIT 3"/>
    <property type="match status" value="1"/>
</dbReference>
<dbReference type="OrthoDB" id="5963356at2759"/>